<keyword evidence="3" id="KW-1185">Reference proteome</keyword>
<evidence type="ECO:0000313" key="3">
    <source>
        <dbReference type="Proteomes" id="UP001216150"/>
    </source>
</evidence>
<dbReference type="InterPro" id="IPR051035">
    <property type="entry name" value="Mito_inheritance_9"/>
</dbReference>
<dbReference type="Proteomes" id="UP001216150">
    <property type="component" value="Unassembled WGS sequence"/>
</dbReference>
<accession>A0AAD6DAB1</accession>
<dbReference type="GO" id="GO:0005739">
    <property type="term" value="C:mitochondrion"/>
    <property type="evidence" value="ECO:0007669"/>
    <property type="project" value="TreeGrafter"/>
</dbReference>
<reference evidence="2 3" key="1">
    <citation type="journal article" date="2023" name="IMA Fungus">
        <title>Comparative genomic study of the Penicillium genus elucidates a diverse pangenome and 15 lateral gene transfer events.</title>
        <authorList>
            <person name="Petersen C."/>
            <person name="Sorensen T."/>
            <person name="Nielsen M.R."/>
            <person name="Sondergaard T.E."/>
            <person name="Sorensen J.L."/>
            <person name="Fitzpatrick D.A."/>
            <person name="Frisvad J.C."/>
            <person name="Nielsen K.L."/>
        </authorList>
    </citation>
    <scope>NUCLEOTIDE SEQUENCE [LARGE SCALE GENOMIC DNA]</scope>
    <source>
        <strain evidence="2 3">IBT 29057</strain>
    </source>
</reference>
<organism evidence="2 3">
    <name type="scientific">Penicillium hetheringtonii</name>
    <dbReference type="NCBI Taxonomy" id="911720"/>
    <lineage>
        <taxon>Eukaryota</taxon>
        <taxon>Fungi</taxon>
        <taxon>Dikarya</taxon>
        <taxon>Ascomycota</taxon>
        <taxon>Pezizomycotina</taxon>
        <taxon>Eurotiomycetes</taxon>
        <taxon>Eurotiomycetidae</taxon>
        <taxon>Eurotiales</taxon>
        <taxon>Aspergillaceae</taxon>
        <taxon>Penicillium</taxon>
    </lineage>
</organism>
<keyword evidence="1" id="KW-0472">Membrane</keyword>
<dbReference type="EMBL" id="JAQJAC010000010">
    <property type="protein sequence ID" value="KAJ5569169.1"/>
    <property type="molecule type" value="Genomic_DNA"/>
</dbReference>
<evidence type="ECO:0000313" key="2">
    <source>
        <dbReference type="EMBL" id="KAJ5569169.1"/>
    </source>
</evidence>
<comment type="caution">
    <text evidence="2">The sequence shown here is derived from an EMBL/GenBank/DDBJ whole genome shotgun (WGS) entry which is preliminary data.</text>
</comment>
<protein>
    <submittedName>
        <fullName evidence="2">Uncharacterized protein</fullName>
    </submittedName>
</protein>
<gene>
    <name evidence="2" type="ORF">N7450_011655</name>
</gene>
<name>A0AAD6DAB1_9EURO</name>
<dbReference type="PANTHER" id="PTHR36091:SF1">
    <property type="entry name" value="ALTERED INHERITANCE OF MITOCHONDRIA PROTEIN 9, MITOCHONDRIAL"/>
    <property type="match status" value="1"/>
</dbReference>
<proteinExistence type="predicted"/>
<sequence>MLDCWPTHLNDCWRSRRSRMQKRTSIPVSRVLAWSSNNSNVVGAEHIINLPVFLSFKFGLQSIRNLTQVEAQLSSIRFPAYGGLATEQARLMMYLILLSVLDLLVIEIIALIQVWTSIKGFVFNSPWGFCCKARNATNIRERTARSNSLLLRKYRRTNSTPKSNRDCHGTVRLEQNIESGSFPAYSMTQFLFSCILQAQWAVFLKPPQNYGYEKGIFEVKRRDDFDTLDEVGKKLAIREWSQVKLAKAYEISTLLEDKPVHRVMNLFLRCGEVSEIGVLPLRACLIELFQNWSDLGFSGEYALSFTQEQIDMHDRQFSEYQAGIIFRLSRKNALTLMWKDGSHRDWMRMREGRRMSNCRLFTLKALLGKNPQKWREPYGLFRSRQEYDLNIYYAGLTDE</sequence>
<feature type="transmembrane region" description="Helical" evidence="1">
    <location>
        <begin position="91"/>
        <end position="115"/>
    </location>
</feature>
<dbReference type="PANTHER" id="PTHR36091">
    <property type="entry name" value="ALTERED INHERITANCE OF MITOCHONDRIA PROTEIN 9, MITOCHONDRIAL"/>
    <property type="match status" value="1"/>
</dbReference>
<keyword evidence="1" id="KW-0812">Transmembrane</keyword>
<keyword evidence="1" id="KW-1133">Transmembrane helix</keyword>
<evidence type="ECO:0000256" key="1">
    <source>
        <dbReference type="SAM" id="Phobius"/>
    </source>
</evidence>
<dbReference type="AlphaFoldDB" id="A0AAD6DAB1"/>